<feature type="domain" description="NmrA-like" evidence="1">
    <location>
        <begin position="3"/>
        <end position="236"/>
    </location>
</feature>
<reference evidence="2 3" key="1">
    <citation type="submission" date="2023-07" db="EMBL/GenBank/DDBJ databases">
        <authorList>
            <person name="Kim M.K."/>
        </authorList>
    </citation>
    <scope>NUCLEOTIDE SEQUENCE [LARGE SCALE GENOMIC DNA]</scope>
    <source>
        <strain evidence="2 3">KR1UV-12</strain>
    </source>
</reference>
<dbReference type="Proteomes" id="UP001230685">
    <property type="component" value="Unassembled WGS sequence"/>
</dbReference>
<evidence type="ECO:0000313" key="3">
    <source>
        <dbReference type="Proteomes" id="UP001230685"/>
    </source>
</evidence>
<dbReference type="SUPFAM" id="SSF51735">
    <property type="entry name" value="NAD(P)-binding Rossmann-fold domains"/>
    <property type="match status" value="1"/>
</dbReference>
<gene>
    <name evidence="2" type="ORF">Q5H91_07620</name>
</gene>
<dbReference type="PANTHER" id="PTHR43162">
    <property type="match status" value="1"/>
</dbReference>
<proteinExistence type="predicted"/>
<comment type="caution">
    <text evidence="2">The sequence shown here is derived from an EMBL/GenBank/DDBJ whole genome shotgun (WGS) entry which is preliminary data.</text>
</comment>
<protein>
    <submittedName>
        <fullName evidence="2">NAD(P)H-binding protein</fullName>
    </submittedName>
</protein>
<organism evidence="2 3">
    <name type="scientific">Sphingomonas aurea</name>
    <dbReference type="NCBI Taxonomy" id="3063994"/>
    <lineage>
        <taxon>Bacteria</taxon>
        <taxon>Pseudomonadati</taxon>
        <taxon>Pseudomonadota</taxon>
        <taxon>Alphaproteobacteria</taxon>
        <taxon>Sphingomonadales</taxon>
        <taxon>Sphingomonadaceae</taxon>
        <taxon>Sphingomonas</taxon>
    </lineage>
</organism>
<dbReference type="EMBL" id="JAUUDS010000002">
    <property type="protein sequence ID" value="MDP1027076.1"/>
    <property type="molecule type" value="Genomic_DNA"/>
</dbReference>
<keyword evidence="3" id="KW-1185">Reference proteome</keyword>
<dbReference type="InterPro" id="IPR008030">
    <property type="entry name" value="NmrA-like"/>
</dbReference>
<dbReference type="Pfam" id="PF05368">
    <property type="entry name" value="NmrA"/>
    <property type="match status" value="1"/>
</dbReference>
<evidence type="ECO:0000313" key="2">
    <source>
        <dbReference type="EMBL" id="MDP1027076.1"/>
    </source>
</evidence>
<sequence length="287" mass="30674">MFVVMGATGHIGGTVADTLLARGEDVLILTRDPEHATAWRDKGASVANVDAEDPASLRYAFRKADRAFLLNPPANPSGNTDEVERRTIANILEALEGSGLEKVVAASTYGAQPGDAIGDLSTLWLLEEGLTRQSIPAAINRGAYYMTNWLGFGDMVRRSGTLPSMFPADTCMPMVAPADLGRAAAERLLASVSDTAVRYVEGPERYTPQDVADAFASALGRDVVVQVAPREQWETVYQDAGFSPEAARAYAKMTAVSLDQDFDKPRSPMRGTTPLGELIAAAVIAHC</sequence>
<name>A0ABT9EJV3_9SPHN</name>
<dbReference type="Gene3D" id="3.90.25.10">
    <property type="entry name" value="UDP-galactose 4-epimerase, domain 1"/>
    <property type="match status" value="1"/>
</dbReference>
<evidence type="ECO:0000259" key="1">
    <source>
        <dbReference type="Pfam" id="PF05368"/>
    </source>
</evidence>
<dbReference type="InterPro" id="IPR051604">
    <property type="entry name" value="Ergot_Alk_Oxidoreductase"/>
</dbReference>
<dbReference type="Gene3D" id="3.40.50.720">
    <property type="entry name" value="NAD(P)-binding Rossmann-like Domain"/>
    <property type="match status" value="1"/>
</dbReference>
<accession>A0ABT9EJV3</accession>
<dbReference type="InterPro" id="IPR036291">
    <property type="entry name" value="NAD(P)-bd_dom_sf"/>
</dbReference>
<dbReference type="RefSeq" id="WP_305172772.1">
    <property type="nucleotide sequence ID" value="NZ_JAUUDS010000002.1"/>
</dbReference>
<dbReference type="PANTHER" id="PTHR43162:SF1">
    <property type="entry name" value="PRESTALK A DIFFERENTIATION PROTEIN A"/>
    <property type="match status" value="1"/>
</dbReference>